<feature type="transmembrane region" description="Helical" evidence="7">
    <location>
        <begin position="128"/>
        <end position="152"/>
    </location>
</feature>
<evidence type="ECO:0000256" key="7">
    <source>
        <dbReference type="SAM" id="Phobius"/>
    </source>
</evidence>
<evidence type="ECO:0000256" key="4">
    <source>
        <dbReference type="ARBA" id="ARBA00022989"/>
    </source>
</evidence>
<dbReference type="Pfam" id="PF07690">
    <property type="entry name" value="MFS_1"/>
    <property type="match status" value="1"/>
</dbReference>
<feature type="compositionally biased region" description="Basic and acidic residues" evidence="6">
    <location>
        <begin position="413"/>
        <end position="422"/>
    </location>
</feature>
<dbReference type="Proteomes" id="UP000653797">
    <property type="component" value="Unassembled WGS sequence"/>
</dbReference>
<dbReference type="Gene3D" id="1.20.1250.20">
    <property type="entry name" value="MFS general substrate transporter like domains"/>
    <property type="match status" value="1"/>
</dbReference>
<dbReference type="SUPFAM" id="SSF103473">
    <property type="entry name" value="MFS general substrate transporter"/>
    <property type="match status" value="1"/>
</dbReference>
<evidence type="ECO:0000256" key="3">
    <source>
        <dbReference type="ARBA" id="ARBA00022692"/>
    </source>
</evidence>
<proteinExistence type="predicted"/>
<accession>A0A927GHB9</accession>
<dbReference type="EMBL" id="JACXAA010000031">
    <property type="protein sequence ID" value="MBD2757781.1"/>
    <property type="molecule type" value="Genomic_DNA"/>
</dbReference>
<evidence type="ECO:0000256" key="5">
    <source>
        <dbReference type="ARBA" id="ARBA00023136"/>
    </source>
</evidence>
<dbReference type="AlphaFoldDB" id="A0A927GHB9"/>
<dbReference type="GO" id="GO:0016020">
    <property type="term" value="C:membrane"/>
    <property type="evidence" value="ECO:0007669"/>
    <property type="project" value="UniProtKB-SubCell"/>
</dbReference>
<feature type="transmembrane region" description="Helical" evidence="7">
    <location>
        <begin position="380"/>
        <end position="397"/>
    </location>
</feature>
<evidence type="ECO:0000256" key="2">
    <source>
        <dbReference type="ARBA" id="ARBA00022448"/>
    </source>
</evidence>
<feature type="transmembrane region" description="Helical" evidence="7">
    <location>
        <begin position="263"/>
        <end position="284"/>
    </location>
</feature>
<feature type="transmembrane region" description="Helical" evidence="7">
    <location>
        <begin position="352"/>
        <end position="374"/>
    </location>
</feature>
<evidence type="ECO:0000256" key="1">
    <source>
        <dbReference type="ARBA" id="ARBA00004141"/>
    </source>
</evidence>
<evidence type="ECO:0000313" key="9">
    <source>
        <dbReference type="Proteomes" id="UP000653797"/>
    </source>
</evidence>
<keyword evidence="9" id="KW-1185">Reference proteome</keyword>
<keyword evidence="3 7" id="KW-0812">Transmembrane</keyword>
<gene>
    <name evidence="8" type="ORF">IC230_33270</name>
</gene>
<dbReference type="InterPro" id="IPR001958">
    <property type="entry name" value="Tet-R_TetA/multi-R_MdtG-like"/>
</dbReference>
<dbReference type="PRINTS" id="PR01035">
    <property type="entry name" value="TCRTETA"/>
</dbReference>
<comment type="subcellular location">
    <subcellularLocation>
        <location evidence="1">Membrane</location>
        <topology evidence="1">Multi-pass membrane protein</topology>
    </subcellularLocation>
</comment>
<feature type="region of interest" description="Disordered" evidence="6">
    <location>
        <begin position="413"/>
        <end position="434"/>
    </location>
</feature>
<dbReference type="GO" id="GO:0022857">
    <property type="term" value="F:transmembrane transporter activity"/>
    <property type="evidence" value="ECO:0007669"/>
    <property type="project" value="InterPro"/>
</dbReference>
<dbReference type="RefSeq" id="WP_191043403.1">
    <property type="nucleotide sequence ID" value="NZ_JACXAA010000031.1"/>
</dbReference>
<dbReference type="PANTHER" id="PTHR23504:SF15">
    <property type="entry name" value="MAJOR FACILITATOR SUPERFAMILY (MFS) PROFILE DOMAIN-CONTAINING PROTEIN"/>
    <property type="match status" value="1"/>
</dbReference>
<feature type="transmembrane region" description="Helical" evidence="7">
    <location>
        <begin position="291"/>
        <end position="309"/>
    </location>
</feature>
<keyword evidence="4 7" id="KW-1133">Transmembrane helix</keyword>
<feature type="transmembrane region" description="Helical" evidence="7">
    <location>
        <begin position="44"/>
        <end position="63"/>
    </location>
</feature>
<keyword evidence="5 7" id="KW-0472">Membrane</keyword>
<dbReference type="InterPro" id="IPR036259">
    <property type="entry name" value="MFS_trans_sf"/>
</dbReference>
<sequence>MLKKPSLGIIFAIALLDVIAANGLGPLLTDYLINLPAQSVMLTAGTALMLSIQLAFSPAIGYWSDKRGRRPATIATTIASTLTTLLLIPVQTWGYIANRCFKGATNGLYSVMRSSVADLTEKDELLRYAGLMSFVVGSGTILGPMCAGWLMLVFSEARLSPLPIVTLLIALGIVNVCLAFLFKETSPKHDPVTFKEIAQKGGNALKVVSLWKQLADADEEMPGLKPLFLLNILATLGMGYYAFFVAFLTKSSLIMTPRETVQFFMYFGGLAVAANLIFFTYIAQRVNKRKVILFLASLSVVLQVLYAFSKSSVTLLYVVAGVDAITVSILTGITGSLLSVMIKEGNSQGEMFGNIQGLGGMATFATALVNSLLSGVSMKAPFFFGALSMAAVVIWTIRLPEATRQYTDIKSVHELGTTRKPNDPLPNGTSNKTP</sequence>
<dbReference type="PANTHER" id="PTHR23504">
    <property type="entry name" value="MAJOR FACILITATOR SUPERFAMILY DOMAIN-CONTAINING PROTEIN 10"/>
    <property type="match status" value="1"/>
</dbReference>
<name>A0A927GHB9_9BACT</name>
<feature type="transmembrane region" description="Helical" evidence="7">
    <location>
        <begin position="164"/>
        <end position="182"/>
    </location>
</feature>
<reference evidence="8" key="1">
    <citation type="submission" date="2020-09" db="EMBL/GenBank/DDBJ databases">
        <authorList>
            <person name="Kim M.K."/>
        </authorList>
    </citation>
    <scope>NUCLEOTIDE SEQUENCE</scope>
    <source>
        <strain evidence="8">BT704</strain>
    </source>
</reference>
<dbReference type="InterPro" id="IPR011701">
    <property type="entry name" value="MFS"/>
</dbReference>
<feature type="transmembrane region" description="Helical" evidence="7">
    <location>
        <begin position="227"/>
        <end position="248"/>
    </location>
</feature>
<comment type="caution">
    <text evidence="8">The sequence shown here is derived from an EMBL/GenBank/DDBJ whole genome shotgun (WGS) entry which is preliminary data.</text>
</comment>
<organism evidence="8 9">
    <name type="scientific">Spirosoma validum</name>
    <dbReference type="NCBI Taxonomy" id="2771355"/>
    <lineage>
        <taxon>Bacteria</taxon>
        <taxon>Pseudomonadati</taxon>
        <taxon>Bacteroidota</taxon>
        <taxon>Cytophagia</taxon>
        <taxon>Cytophagales</taxon>
        <taxon>Cytophagaceae</taxon>
        <taxon>Spirosoma</taxon>
    </lineage>
</organism>
<evidence type="ECO:0000256" key="6">
    <source>
        <dbReference type="SAM" id="MobiDB-lite"/>
    </source>
</evidence>
<feature type="transmembrane region" description="Helical" evidence="7">
    <location>
        <begin position="315"/>
        <end position="340"/>
    </location>
</feature>
<keyword evidence="2" id="KW-0813">Transport</keyword>
<evidence type="ECO:0000313" key="8">
    <source>
        <dbReference type="EMBL" id="MBD2757781.1"/>
    </source>
</evidence>
<protein>
    <submittedName>
        <fullName evidence="8">MFS transporter</fullName>
    </submittedName>
</protein>